<evidence type="ECO:0000313" key="4">
    <source>
        <dbReference type="Proteomes" id="UP001058713"/>
    </source>
</evidence>
<protein>
    <submittedName>
        <fullName evidence="1">Dodecin family protein</fullName>
    </submittedName>
</protein>
<dbReference type="InterPro" id="IPR036694">
    <property type="entry name" value="Dodecin-like_sf"/>
</dbReference>
<dbReference type="EMBL" id="CP081074">
    <property type="protein sequence ID" value="UWQ56332.1"/>
    <property type="molecule type" value="Genomic_DNA"/>
</dbReference>
<organism evidence="1 4">
    <name type="scientific">Leisingera caerulea</name>
    <name type="common">Phaeobacter caeruleus</name>
    <dbReference type="NCBI Taxonomy" id="506591"/>
    <lineage>
        <taxon>Bacteria</taxon>
        <taxon>Pseudomonadati</taxon>
        <taxon>Pseudomonadota</taxon>
        <taxon>Alphaproteobacteria</taxon>
        <taxon>Rhodobacterales</taxon>
        <taxon>Roseobacteraceae</taxon>
        <taxon>Leisingera</taxon>
    </lineage>
</organism>
<dbReference type="PANTHER" id="PTHR39324:SF1">
    <property type="entry name" value="CALCIUM DODECIN"/>
    <property type="match status" value="1"/>
</dbReference>
<name>A0A9Q9M382_LEICA</name>
<dbReference type="Gene3D" id="3.30.1660.10">
    <property type="entry name" value="Flavin-binding protein dodecin"/>
    <property type="match status" value="1"/>
</dbReference>
<dbReference type="AlphaFoldDB" id="A0A9Q9M382"/>
<dbReference type="Pfam" id="PF07311">
    <property type="entry name" value="Dodecin"/>
    <property type="match status" value="1"/>
</dbReference>
<dbReference type="KEGG" id="lcae:K3721_20245"/>
<evidence type="ECO:0000313" key="2">
    <source>
        <dbReference type="EMBL" id="UWQ60833.1"/>
    </source>
</evidence>
<geneLocation type="plasmid" evidence="1 4">
    <name>unnamed4</name>
</geneLocation>
<geneLocation type="plasmid" evidence="2 3">
    <name>unnamed3</name>
</geneLocation>
<dbReference type="InterPro" id="IPR025543">
    <property type="entry name" value="Dodecin-like"/>
</dbReference>
<dbReference type="EMBL" id="CP081081">
    <property type="protein sequence ID" value="UWQ60833.1"/>
    <property type="molecule type" value="Genomic_DNA"/>
</dbReference>
<dbReference type="InterPro" id="IPR009923">
    <property type="entry name" value="Dodecin"/>
</dbReference>
<dbReference type="PANTHER" id="PTHR39324">
    <property type="entry name" value="CALCIUM DODECIN"/>
    <property type="match status" value="1"/>
</dbReference>
<dbReference type="Proteomes" id="UP001058184">
    <property type="component" value="Plasmid unnamed3"/>
</dbReference>
<dbReference type="InterPro" id="IPR050049">
    <property type="entry name" value="Dodecin_bact"/>
</dbReference>
<evidence type="ECO:0000313" key="1">
    <source>
        <dbReference type="EMBL" id="UWQ56332.1"/>
    </source>
</evidence>
<keyword evidence="1" id="KW-0614">Plasmid</keyword>
<dbReference type="NCBIfam" id="NF043052">
    <property type="entry name" value="DodecBact"/>
    <property type="match status" value="1"/>
</dbReference>
<dbReference type="SUPFAM" id="SSF89807">
    <property type="entry name" value="Dodecin-like"/>
    <property type="match status" value="1"/>
</dbReference>
<sequence>MSDAIYKTVDVVGSSASSIEDAVSGAIARASKTIDHISWFEVGEIRGHVEDGKVAHYQVGLKIGFRLD</sequence>
<keyword evidence="3" id="KW-1185">Reference proteome</keyword>
<proteinExistence type="predicted"/>
<dbReference type="RefSeq" id="WP_027233974.1">
    <property type="nucleotide sequence ID" value="NZ_CBDUNH010000005.1"/>
</dbReference>
<reference evidence="1" key="1">
    <citation type="submission" date="2021-08" db="EMBL/GenBank/DDBJ databases">
        <authorList>
            <person name="Nwanade C."/>
            <person name="Wang M."/>
            <person name="Masoudi A."/>
            <person name="Yu Z."/>
            <person name="Liu J."/>
        </authorList>
    </citation>
    <scope>NUCLEOTIDE SEQUENCE</scope>
    <source>
        <strain evidence="1">S122</strain>
        <strain evidence="2">S141</strain>
        <plasmid evidence="2">unnamed3</plasmid>
        <plasmid evidence="1">unnamed4</plasmid>
    </source>
</reference>
<gene>
    <name evidence="1" type="ORF">K3721_20245</name>
    <name evidence="2" type="ORF">K3722_20950</name>
</gene>
<accession>A0A9Q9M382</accession>
<dbReference type="Proteomes" id="UP001058713">
    <property type="component" value="Plasmid unnamed4"/>
</dbReference>
<evidence type="ECO:0000313" key="3">
    <source>
        <dbReference type="Proteomes" id="UP001058184"/>
    </source>
</evidence>